<feature type="repeat" description="HEAT" evidence="2">
    <location>
        <begin position="358"/>
        <end position="394"/>
    </location>
</feature>
<keyword evidence="8" id="KW-1185">Reference proteome</keyword>
<evidence type="ECO:0000256" key="3">
    <source>
        <dbReference type="PROSITE-ProRule" id="PRU00259"/>
    </source>
</evidence>
<proteinExistence type="predicted"/>
<feature type="repeat" description="ARM" evidence="3">
    <location>
        <begin position="440"/>
        <end position="482"/>
    </location>
</feature>
<dbReference type="OMA" id="LYPMQSR"/>
<keyword evidence="1" id="KW-0677">Repeat</keyword>
<feature type="region of interest" description="Disordered" evidence="4">
    <location>
        <begin position="609"/>
        <end position="629"/>
    </location>
</feature>
<dbReference type="InterPro" id="IPR055445">
    <property type="entry name" value="ARM_ARMC5"/>
</dbReference>
<dbReference type="InterPro" id="IPR011989">
    <property type="entry name" value="ARM-like"/>
</dbReference>
<dbReference type="PANTHER" id="PTHR46618:SF1">
    <property type="entry name" value="ARMADILLO REPEAT-CONTAINING PROTEIN 3"/>
    <property type="match status" value="1"/>
</dbReference>
<feature type="repeat" description="ARM" evidence="3">
    <location>
        <begin position="191"/>
        <end position="233"/>
    </location>
</feature>
<feature type="repeat" description="ARM" evidence="3">
    <location>
        <begin position="357"/>
        <end position="399"/>
    </location>
</feature>
<dbReference type="Gene3D" id="1.25.10.10">
    <property type="entry name" value="Leucine-rich Repeat Variant"/>
    <property type="match status" value="3"/>
</dbReference>
<dbReference type="AlphaFoldDB" id="A0A3Q3AF28"/>
<evidence type="ECO:0000256" key="2">
    <source>
        <dbReference type="PROSITE-ProRule" id="PRU00103"/>
    </source>
</evidence>
<dbReference type="Proteomes" id="UP000264800">
    <property type="component" value="Unplaced"/>
</dbReference>
<dbReference type="PANTHER" id="PTHR46618">
    <property type="entry name" value="ARMADILLO REPEAT-CONTAINING PROTEIN 3"/>
    <property type="match status" value="1"/>
</dbReference>
<dbReference type="Pfam" id="PF24768">
    <property type="entry name" value="ARM_ARMC5"/>
    <property type="match status" value="1"/>
</dbReference>
<dbReference type="InterPro" id="IPR052441">
    <property type="entry name" value="Armadillo-Ser/Thr_Kinase"/>
</dbReference>
<dbReference type="SMART" id="SM00185">
    <property type="entry name" value="ARM"/>
    <property type="match status" value="10"/>
</dbReference>
<dbReference type="InterPro" id="IPR000225">
    <property type="entry name" value="Armadillo"/>
</dbReference>
<reference evidence="7" key="2">
    <citation type="submission" date="2025-09" db="UniProtKB">
        <authorList>
            <consortium name="Ensembl"/>
        </authorList>
    </citation>
    <scope>IDENTIFICATION</scope>
</reference>
<dbReference type="PROSITE" id="PS50176">
    <property type="entry name" value="ARM_REPEAT"/>
    <property type="match status" value="4"/>
</dbReference>
<evidence type="ECO:0000256" key="4">
    <source>
        <dbReference type="SAM" id="MobiDB-lite"/>
    </source>
</evidence>
<reference evidence="7" key="1">
    <citation type="submission" date="2025-08" db="UniProtKB">
        <authorList>
            <consortium name="Ensembl"/>
        </authorList>
    </citation>
    <scope>IDENTIFICATION</scope>
</reference>
<dbReference type="Pfam" id="PF14381">
    <property type="entry name" value="EDR1_CTR1_ARMC3_pept"/>
    <property type="match status" value="1"/>
</dbReference>
<feature type="domain" description="ARMC5-like ARM-repeats" evidence="6">
    <location>
        <begin position="254"/>
        <end position="503"/>
    </location>
</feature>
<organism evidence="7 8">
    <name type="scientific">Kryptolebias marmoratus</name>
    <name type="common">Mangrove killifish</name>
    <name type="synonym">Rivulus marmoratus</name>
    <dbReference type="NCBI Taxonomy" id="37003"/>
    <lineage>
        <taxon>Eukaryota</taxon>
        <taxon>Metazoa</taxon>
        <taxon>Chordata</taxon>
        <taxon>Craniata</taxon>
        <taxon>Vertebrata</taxon>
        <taxon>Euteleostomi</taxon>
        <taxon>Actinopterygii</taxon>
        <taxon>Neopterygii</taxon>
        <taxon>Teleostei</taxon>
        <taxon>Neoteleostei</taxon>
        <taxon>Acanthomorphata</taxon>
        <taxon>Ovalentaria</taxon>
        <taxon>Atherinomorphae</taxon>
        <taxon>Cyprinodontiformes</taxon>
        <taxon>Rivulidae</taxon>
        <taxon>Kryptolebias</taxon>
    </lineage>
</organism>
<sequence>MGRKSAKESKTPCNEPFEPLPVEIKTPATAVLLLSSPEEDILVKACEVIRTFAEKGDENKVSLLGLGALEPLCRLINHSNKLVRGNAFTALGIMATNGNVSSALKKQNAIPSIIEKLSLQEDTVLHEFATLCLASLSVDFLSRVQIFENNGLPPLISLLSSSDPDVKKNSLEIISNLVQDYKSRQAVHEFGGVPPLLELLKSEFPVIQHLALKTLRCVTADKDARGAFRNESGFEKLVDILHNKEFSDLHVEALQVVSNCLCDREAVEQIHSDGGLARLMDFVLASNIPEIQSTAVKCLTRVAQSSESCKVLHEQEAEKVLTELLSVADAGVKASACRAVAAMSVHPPSKDDFRDLGCIPAVVQLLSSENLEVREAATQTLSALTQNNQPNSLAVFEAGGHEVLVQQLDGSCPVSVASSAATLCNMAGEELIRSSILSRGGMQALAEPLKSKDPQVLISATRCVAALACDAEARAKLQRAGGLQLLVNLLQSNDREVLHGACFAVNVCASDKSSAVEMCKFGALETLQEISQSANRRNHFSDVAIISLLDSNLPVKFSLTGQLTSADIITGGFYDAGKVCFLVRTLEELFTEPVNQHRPIILVGPTAEKKNEEVKRDDESSAEKPRSAADDVSLQMLVKKAKEAIFPVSDETEQCAALGRLVSEAMGGAVEVEKLHEFPWVLHLSELKFQLGSNVIPIGLISKGIYCHRALLFKYLADCIEMSCTLVRGEYNRAWNQVVLFTENPSNRSLSQPRRYIVDLMHQPGALLAVGTPAALQYQTI</sequence>
<dbReference type="InterPro" id="IPR016024">
    <property type="entry name" value="ARM-type_fold"/>
</dbReference>
<name>A0A3Q3AF28_KRYMA</name>
<dbReference type="SUPFAM" id="SSF48371">
    <property type="entry name" value="ARM repeat"/>
    <property type="match status" value="2"/>
</dbReference>
<dbReference type="Ensembl" id="ENSKMAT00000010038.1">
    <property type="protein sequence ID" value="ENSKMAP00000009879.1"/>
    <property type="gene ID" value="ENSKMAG00000007397.1"/>
</dbReference>
<accession>A0A3Q3AF28</accession>
<evidence type="ECO:0000313" key="7">
    <source>
        <dbReference type="Ensembl" id="ENSKMAP00000009879.1"/>
    </source>
</evidence>
<dbReference type="GeneTree" id="ENSGT00940000157476"/>
<feature type="domain" description="EDR1/CTR1/ARMC3-like peptidase-like" evidence="5">
    <location>
        <begin position="629"/>
        <end position="767"/>
    </location>
</feature>
<evidence type="ECO:0000313" key="8">
    <source>
        <dbReference type="Proteomes" id="UP000264800"/>
    </source>
</evidence>
<dbReference type="InterPro" id="IPR021133">
    <property type="entry name" value="HEAT_type_2"/>
</dbReference>
<dbReference type="PROSITE" id="PS50077">
    <property type="entry name" value="HEAT_REPEAT"/>
    <property type="match status" value="1"/>
</dbReference>
<dbReference type="InterPro" id="IPR055164">
    <property type="entry name" value="EDR1/CTR1/ARMC3-like_pept-like"/>
</dbReference>
<evidence type="ECO:0000259" key="6">
    <source>
        <dbReference type="Pfam" id="PF24768"/>
    </source>
</evidence>
<dbReference type="Pfam" id="PF00514">
    <property type="entry name" value="Arm"/>
    <property type="match status" value="1"/>
</dbReference>
<dbReference type="STRING" id="37003.ENSKMAP00000009879"/>
<feature type="repeat" description="ARM" evidence="3">
    <location>
        <begin position="150"/>
        <end position="192"/>
    </location>
</feature>
<evidence type="ECO:0000256" key="1">
    <source>
        <dbReference type="ARBA" id="ARBA00022737"/>
    </source>
</evidence>
<evidence type="ECO:0000259" key="5">
    <source>
        <dbReference type="Pfam" id="PF14381"/>
    </source>
</evidence>
<protein>
    <submittedName>
        <fullName evidence="7">Armadillo repeat containing 3</fullName>
    </submittedName>
</protein>